<name>A0ABT3NZB2_9PROT</name>
<feature type="domain" description="DUF5648" evidence="1">
    <location>
        <begin position="313"/>
        <end position="452"/>
    </location>
</feature>
<dbReference type="PROSITE" id="PS00330">
    <property type="entry name" value="HEMOLYSIN_CALCIUM"/>
    <property type="match status" value="1"/>
</dbReference>
<evidence type="ECO:0000313" key="2">
    <source>
        <dbReference type="EMBL" id="MCW8087495.1"/>
    </source>
</evidence>
<reference evidence="2 3" key="1">
    <citation type="submission" date="2022-10" db="EMBL/GenBank/DDBJ databases">
        <title>Roseococcus glaciei nov., sp. nov., isolated from glacier.</title>
        <authorList>
            <person name="Liu Q."/>
            <person name="Xin Y.-H."/>
        </authorList>
    </citation>
    <scope>NUCLEOTIDE SEQUENCE [LARGE SCALE GENOMIC DNA]</scope>
    <source>
        <strain evidence="2 3">MDT2-1-1</strain>
    </source>
</reference>
<dbReference type="InterPro" id="IPR011049">
    <property type="entry name" value="Serralysin-like_metalloprot_C"/>
</dbReference>
<dbReference type="PRINTS" id="PR00313">
    <property type="entry name" value="CABNDNGRPT"/>
</dbReference>
<gene>
    <name evidence="2" type="ORF">OF850_17850</name>
</gene>
<evidence type="ECO:0000259" key="1">
    <source>
        <dbReference type="Pfam" id="PF18885"/>
    </source>
</evidence>
<dbReference type="RefSeq" id="WP_301591699.1">
    <property type="nucleotide sequence ID" value="NZ_JAPFQI010000017.1"/>
</dbReference>
<accession>A0ABT3NZB2</accession>
<dbReference type="Proteomes" id="UP001526430">
    <property type="component" value="Unassembled WGS sequence"/>
</dbReference>
<dbReference type="SUPFAM" id="SSF51120">
    <property type="entry name" value="beta-Roll"/>
    <property type="match status" value="1"/>
</dbReference>
<evidence type="ECO:0000313" key="3">
    <source>
        <dbReference type="Proteomes" id="UP001526430"/>
    </source>
</evidence>
<protein>
    <recommendedName>
        <fullName evidence="1">DUF5648 domain-containing protein</fullName>
    </recommendedName>
</protein>
<comment type="caution">
    <text evidence="2">The sequence shown here is derived from an EMBL/GenBank/DDBJ whole genome shotgun (WGS) entry which is preliminary data.</text>
</comment>
<keyword evidence="3" id="KW-1185">Reference proteome</keyword>
<organism evidence="2 3">
    <name type="scientific">Sabulicella glaciei</name>
    <dbReference type="NCBI Taxonomy" id="2984948"/>
    <lineage>
        <taxon>Bacteria</taxon>
        <taxon>Pseudomonadati</taxon>
        <taxon>Pseudomonadota</taxon>
        <taxon>Alphaproteobacteria</taxon>
        <taxon>Acetobacterales</taxon>
        <taxon>Acetobacteraceae</taxon>
        <taxon>Sabulicella</taxon>
    </lineage>
</organism>
<dbReference type="InterPro" id="IPR018511">
    <property type="entry name" value="Hemolysin-typ_Ca-bd_CS"/>
</dbReference>
<sequence length="462" mass="49007">MLFLSVREILREAAGMSVTPTFIGVAGQTGIYRVPLSQLGQAPIRSLSINDTGQMGLSVGAGSGLDLDFVKISNLLTDDPNAAAGIGSVIPFNFSTTVLRAGFVAPVPPGSAPELNNPTLFGTTPGNQGVDLQIATLSVRDGLAVSTTGGAVSLGIGGSIGFRFDLAFDPQGLYLYYGEVSANEGSYVSASSTSAVPFPERVAVKGTELQDLMNLNTPVNAHLVGASVAMVGRDGDDLVVGANGNDRLGGGAGSDIISGGSGFDTALFRGPRSEYRFQTQPDGSLLIQDQVPGRDGTDLLLGIENFQFGNVATYRFFHTQAGGHLFTTSTVERDSVQQNLPHYRYEGETFLTADQGFPNAVPVYRFFHTQAGGHLFTTSVVERDAVLQNLPHYRYEEVGFHMSPVAGEGLVPIFRFFHTQAGGHLFTSSAVERDVTLSTLPHYRYEGIAFYAPTTVADQLFG</sequence>
<dbReference type="EMBL" id="JAPFQI010000017">
    <property type="protein sequence ID" value="MCW8087495.1"/>
    <property type="molecule type" value="Genomic_DNA"/>
</dbReference>
<dbReference type="Gene3D" id="2.150.10.10">
    <property type="entry name" value="Serralysin-like metalloprotease, C-terminal"/>
    <property type="match status" value="1"/>
</dbReference>
<dbReference type="Pfam" id="PF00353">
    <property type="entry name" value="HemolysinCabind"/>
    <property type="match status" value="1"/>
</dbReference>
<dbReference type="InterPro" id="IPR001343">
    <property type="entry name" value="Hemolysn_Ca-bd"/>
</dbReference>
<dbReference type="Pfam" id="PF18885">
    <property type="entry name" value="DUF5648"/>
    <property type="match status" value="1"/>
</dbReference>
<proteinExistence type="predicted"/>
<dbReference type="InterPro" id="IPR043708">
    <property type="entry name" value="DUF5648"/>
</dbReference>